<dbReference type="Pfam" id="PF02782">
    <property type="entry name" value="FGGY_C"/>
    <property type="match status" value="1"/>
</dbReference>
<dbReference type="InterPro" id="IPR043129">
    <property type="entry name" value="ATPase_NBD"/>
</dbReference>
<accession>A0A099D766</accession>
<evidence type="ECO:0000256" key="8">
    <source>
        <dbReference type="SAM" id="MobiDB-lite"/>
    </source>
</evidence>
<dbReference type="SUPFAM" id="SSF53067">
    <property type="entry name" value="Actin-like ATPase domain"/>
    <property type="match status" value="2"/>
</dbReference>
<evidence type="ECO:0000256" key="4">
    <source>
        <dbReference type="ARBA" id="ARBA00022777"/>
    </source>
</evidence>
<evidence type="ECO:0000256" key="3">
    <source>
        <dbReference type="ARBA" id="ARBA00022741"/>
    </source>
</evidence>
<dbReference type="PANTHER" id="PTHR10196:SF93">
    <property type="entry name" value="L-RHAMNULOKINASE"/>
    <property type="match status" value="1"/>
</dbReference>
<dbReference type="RefSeq" id="WP_043573402.1">
    <property type="nucleotide sequence ID" value="NZ_CP022752.1"/>
</dbReference>
<evidence type="ECO:0000259" key="9">
    <source>
        <dbReference type="Pfam" id="PF00370"/>
    </source>
</evidence>
<keyword evidence="6" id="KW-1015">Disulfide bond</keyword>
<evidence type="ECO:0000256" key="7">
    <source>
        <dbReference type="ARBA" id="ARBA00023308"/>
    </source>
</evidence>
<dbReference type="HOGENOM" id="CLU_039395_0_1_11"/>
<dbReference type="Gene3D" id="3.30.420.40">
    <property type="match status" value="2"/>
</dbReference>
<sequence>MTSNDFNCAAVDLGASSGRVVLGRVGDGLLELTELHRFPNNPTTDGSGLRWDITTIHRETLAGLRGAAEYGPSSVGIDSWAVDYGLLDEDGTLLADPRHHRDPRNAAMIERVRERIDDGELYRTTGLQRLPINTLYQLVASLEEGELDSAETLLLIPDLLNYWLTGEIGAEVTNASTTQLFDVRRGEWAHDLARRLGLPTHLLPALRFPGEVVGRPLGEVTARTGLPSSVPVTAVASHDTASAVVAVPATTPRFAYISCGTWSLVGLELDSPVLTERSRAANVTNERGVDGTTRYLRNTMGLWLLQECLRRWRERGLRAELAELLEGAARQPAFRSVLDTDDPAFIAPQDMPTAIGQACSEAGEPVPESPEATVRCVLESLALAHRRTVRSVAELADRDVEVVHLVGGGSRNELLCSLTADACGLPVVAGPAEATALGNVLIQARAHGVVCGRSELRRLVAATQPLRRFEPSGPTGQWDAVDRRVPDRADTTGRATVD</sequence>
<evidence type="ECO:0000256" key="5">
    <source>
        <dbReference type="ARBA" id="ARBA00022840"/>
    </source>
</evidence>
<feature type="region of interest" description="Disordered" evidence="8">
    <location>
        <begin position="467"/>
        <end position="498"/>
    </location>
</feature>
<dbReference type="OrthoDB" id="9761504at2"/>
<dbReference type="Pfam" id="PF00370">
    <property type="entry name" value="FGGY_N"/>
    <property type="match status" value="1"/>
</dbReference>
<dbReference type="GO" id="GO:0006071">
    <property type="term" value="P:glycerol metabolic process"/>
    <property type="evidence" value="ECO:0007669"/>
    <property type="project" value="TreeGrafter"/>
</dbReference>
<dbReference type="EMBL" id="CP022752">
    <property type="protein sequence ID" value="ASU78873.1"/>
    <property type="molecule type" value="Genomic_DNA"/>
</dbReference>
<feature type="domain" description="Carbohydrate kinase FGGY C-terminal" evidence="10">
    <location>
        <begin position="255"/>
        <end position="446"/>
    </location>
</feature>
<keyword evidence="3" id="KW-0547">Nucleotide-binding</keyword>
<dbReference type="GO" id="GO:0019301">
    <property type="term" value="P:rhamnose catabolic process"/>
    <property type="evidence" value="ECO:0007669"/>
    <property type="project" value="InterPro"/>
</dbReference>
<keyword evidence="13" id="KW-1185">Reference proteome</keyword>
<evidence type="ECO:0000313" key="14">
    <source>
        <dbReference type="Proteomes" id="UP000215043"/>
    </source>
</evidence>
<dbReference type="KEGG" id="aey:CDG81_11945"/>
<feature type="domain" description="Carbohydrate kinase FGGY N-terminal" evidence="9">
    <location>
        <begin position="71"/>
        <end position="245"/>
    </location>
</feature>
<reference evidence="11 14" key="2">
    <citation type="submission" date="2017-08" db="EMBL/GenBank/DDBJ databases">
        <title>The complete genome sequence of moderately halophilic actinomycete Actinopolyspora erythraea YIM 90600, the producer of novel erythromycin, novel actinopolysporins A-C and tubercidin.</title>
        <authorList>
            <person name="Yin M."/>
            <person name="Tang S."/>
        </authorList>
    </citation>
    <scope>NUCLEOTIDE SEQUENCE [LARGE SCALE GENOMIC DNA]</scope>
    <source>
        <strain evidence="11 14">YIM 90600</strain>
    </source>
</reference>
<dbReference type="GO" id="GO:0008993">
    <property type="term" value="F:rhamnulokinase activity"/>
    <property type="evidence" value="ECO:0007669"/>
    <property type="project" value="InterPro"/>
</dbReference>
<dbReference type="AlphaFoldDB" id="A0A099D766"/>
<dbReference type="PANTHER" id="PTHR10196">
    <property type="entry name" value="SUGAR KINASE"/>
    <property type="match status" value="1"/>
</dbReference>
<dbReference type="InterPro" id="IPR013449">
    <property type="entry name" value="Rhamnulokinase"/>
</dbReference>
<dbReference type="Proteomes" id="UP000029737">
    <property type="component" value="Unassembled WGS sequence"/>
</dbReference>
<organism evidence="11 14">
    <name type="scientific">Actinopolyspora erythraea</name>
    <dbReference type="NCBI Taxonomy" id="414996"/>
    <lineage>
        <taxon>Bacteria</taxon>
        <taxon>Bacillati</taxon>
        <taxon>Actinomycetota</taxon>
        <taxon>Actinomycetes</taxon>
        <taxon>Actinopolysporales</taxon>
        <taxon>Actinopolysporaceae</taxon>
        <taxon>Actinopolyspora</taxon>
    </lineage>
</organism>
<evidence type="ECO:0000256" key="2">
    <source>
        <dbReference type="ARBA" id="ARBA00022679"/>
    </source>
</evidence>
<dbReference type="Proteomes" id="UP000215043">
    <property type="component" value="Chromosome"/>
</dbReference>
<proteinExistence type="inferred from homology"/>
<keyword evidence="2" id="KW-0808">Transferase</keyword>
<dbReference type="InterPro" id="IPR018485">
    <property type="entry name" value="FGGY_C"/>
</dbReference>
<evidence type="ECO:0000259" key="10">
    <source>
        <dbReference type="Pfam" id="PF02782"/>
    </source>
</evidence>
<keyword evidence="7" id="KW-0684">Rhamnose metabolism</keyword>
<evidence type="ECO:0000256" key="6">
    <source>
        <dbReference type="ARBA" id="ARBA00023157"/>
    </source>
</evidence>
<feature type="compositionally biased region" description="Basic and acidic residues" evidence="8">
    <location>
        <begin position="480"/>
        <end position="498"/>
    </location>
</feature>
<keyword evidence="5" id="KW-0067">ATP-binding</keyword>
<evidence type="ECO:0000313" key="12">
    <source>
        <dbReference type="EMBL" id="KGI81225.1"/>
    </source>
</evidence>
<evidence type="ECO:0000313" key="11">
    <source>
        <dbReference type="EMBL" id="ASU78873.1"/>
    </source>
</evidence>
<dbReference type="GO" id="GO:0004370">
    <property type="term" value="F:glycerol kinase activity"/>
    <property type="evidence" value="ECO:0007669"/>
    <property type="project" value="TreeGrafter"/>
</dbReference>
<comment type="similarity">
    <text evidence="1">Belongs to the FGGY kinase family.</text>
</comment>
<dbReference type="EMBL" id="JPMV01000020">
    <property type="protein sequence ID" value="KGI81225.1"/>
    <property type="molecule type" value="Genomic_DNA"/>
</dbReference>
<dbReference type="CDD" id="cd07771">
    <property type="entry name" value="ASKHA_NBD_FGGY_RhaB-like"/>
    <property type="match status" value="1"/>
</dbReference>
<evidence type="ECO:0000256" key="1">
    <source>
        <dbReference type="ARBA" id="ARBA00009156"/>
    </source>
</evidence>
<dbReference type="InterPro" id="IPR018484">
    <property type="entry name" value="FGGY_N"/>
</dbReference>
<evidence type="ECO:0000313" key="13">
    <source>
        <dbReference type="Proteomes" id="UP000029737"/>
    </source>
</evidence>
<dbReference type="GO" id="GO:0005829">
    <property type="term" value="C:cytosol"/>
    <property type="evidence" value="ECO:0007669"/>
    <property type="project" value="TreeGrafter"/>
</dbReference>
<dbReference type="GO" id="GO:0005524">
    <property type="term" value="F:ATP binding"/>
    <property type="evidence" value="ECO:0007669"/>
    <property type="project" value="UniProtKB-KW"/>
</dbReference>
<keyword evidence="4 11" id="KW-0418">Kinase</keyword>
<protein>
    <submittedName>
        <fullName evidence="12">Carbohydrate kinase</fullName>
    </submittedName>
    <submittedName>
        <fullName evidence="11">Rhamnulokinase</fullName>
    </submittedName>
</protein>
<name>A0A099D766_9ACTN</name>
<reference evidence="12 13" key="1">
    <citation type="journal article" date="2014" name="PLoS ONE">
        <title>Identification and Characterization of a New Erythromycin Biosynthetic Gene Cluster in Actinopolyspora erythraea YIM90600, a Novel Erythronolide-Producing Halophilic Actinomycete Isolated from Salt Field.</title>
        <authorList>
            <person name="Chen D."/>
            <person name="Feng J."/>
            <person name="Huang L."/>
            <person name="Zhang Q."/>
            <person name="Wu J."/>
            <person name="Zhu X."/>
            <person name="Duan Y."/>
            <person name="Xu Z."/>
        </authorList>
    </citation>
    <scope>NUCLEOTIDE SEQUENCE [LARGE SCALE GENOMIC DNA]</scope>
    <source>
        <strain evidence="12 13">YIM90600</strain>
    </source>
</reference>
<dbReference type="eggNOG" id="COG1070">
    <property type="taxonomic scope" value="Bacteria"/>
</dbReference>
<gene>
    <name evidence="11" type="ORF">CDG81_11945</name>
    <name evidence="12" type="ORF">IL38_12025</name>
</gene>